<dbReference type="InterPro" id="IPR013154">
    <property type="entry name" value="ADH-like_N"/>
</dbReference>
<dbReference type="InterPro" id="IPR013149">
    <property type="entry name" value="ADH-like_C"/>
</dbReference>
<dbReference type="Proteomes" id="UP001596189">
    <property type="component" value="Unassembled WGS sequence"/>
</dbReference>
<dbReference type="SMART" id="SM00829">
    <property type="entry name" value="PKS_ER"/>
    <property type="match status" value="1"/>
</dbReference>
<proteinExistence type="predicted"/>
<dbReference type="SUPFAM" id="SSF50129">
    <property type="entry name" value="GroES-like"/>
    <property type="match status" value="1"/>
</dbReference>
<keyword evidence="4" id="KW-1185">Reference proteome</keyword>
<dbReference type="Pfam" id="PF00107">
    <property type="entry name" value="ADH_zinc_N"/>
    <property type="match status" value="1"/>
</dbReference>
<keyword evidence="1" id="KW-0521">NADP</keyword>
<evidence type="ECO:0000313" key="4">
    <source>
        <dbReference type="Proteomes" id="UP001596189"/>
    </source>
</evidence>
<dbReference type="CDD" id="cd05289">
    <property type="entry name" value="MDR_like_2"/>
    <property type="match status" value="1"/>
</dbReference>
<evidence type="ECO:0000313" key="3">
    <source>
        <dbReference type="EMBL" id="MFC6008779.1"/>
    </source>
</evidence>
<sequence length="321" mass="32140">MSPASRATRAVVATAYGAPEVLELVEVDVPEPGPGHVAVDVRAAGTNPADVKAYNGTWGRDPAKLPMRLGFEASGVVTAVGPDATGPVGPVAVGDEVVVFRTSGAYAERIVVPASAVLPKPASLTWAQAAGLLLTGGTATHTVVATAVRDGDTVLVHGATGGVGLMAVQLAVDAGARVIGTAGESGHDLLRELGAEPVTYGAGLADRVRALAPSGVDAAIDTVGTDEAVDVSLELVADRQRIATIAAFGRGAELGITLLGGGPGADPGEQIRMPARATLLEQAGQGRLRVLVAAEFALADVAAAHRTLMGHHAPGKIVLVT</sequence>
<dbReference type="Gene3D" id="3.90.180.10">
    <property type="entry name" value="Medium-chain alcohol dehydrogenases, catalytic domain"/>
    <property type="match status" value="1"/>
</dbReference>
<dbReference type="InterPro" id="IPR020843">
    <property type="entry name" value="ER"/>
</dbReference>
<comment type="caution">
    <text evidence="3">The sequence shown here is derived from an EMBL/GenBank/DDBJ whole genome shotgun (WGS) entry which is preliminary data.</text>
</comment>
<evidence type="ECO:0000259" key="2">
    <source>
        <dbReference type="SMART" id="SM00829"/>
    </source>
</evidence>
<reference evidence="4" key="1">
    <citation type="journal article" date="2019" name="Int. J. Syst. Evol. Microbiol.">
        <title>The Global Catalogue of Microorganisms (GCM) 10K type strain sequencing project: providing services to taxonomists for standard genome sequencing and annotation.</title>
        <authorList>
            <consortium name="The Broad Institute Genomics Platform"/>
            <consortium name="The Broad Institute Genome Sequencing Center for Infectious Disease"/>
            <person name="Wu L."/>
            <person name="Ma J."/>
        </authorList>
    </citation>
    <scope>NUCLEOTIDE SEQUENCE [LARGE SCALE GENOMIC DNA]</scope>
    <source>
        <strain evidence="4">KACC 14249</strain>
    </source>
</reference>
<organism evidence="3 4">
    <name type="scientific">Angustibacter luteus</name>
    <dbReference type="NCBI Taxonomy" id="658456"/>
    <lineage>
        <taxon>Bacteria</taxon>
        <taxon>Bacillati</taxon>
        <taxon>Actinomycetota</taxon>
        <taxon>Actinomycetes</taxon>
        <taxon>Kineosporiales</taxon>
        <taxon>Kineosporiaceae</taxon>
    </lineage>
</organism>
<accession>A0ABW1JHV1</accession>
<dbReference type="SUPFAM" id="SSF51735">
    <property type="entry name" value="NAD(P)-binding Rossmann-fold domains"/>
    <property type="match status" value="1"/>
</dbReference>
<dbReference type="Pfam" id="PF08240">
    <property type="entry name" value="ADH_N"/>
    <property type="match status" value="1"/>
</dbReference>
<dbReference type="PANTHER" id="PTHR44154:SF1">
    <property type="entry name" value="QUINONE OXIDOREDUCTASE"/>
    <property type="match status" value="1"/>
</dbReference>
<dbReference type="RefSeq" id="WP_345714722.1">
    <property type="nucleotide sequence ID" value="NZ_BAABFP010000002.1"/>
</dbReference>
<dbReference type="PANTHER" id="PTHR44154">
    <property type="entry name" value="QUINONE OXIDOREDUCTASE"/>
    <property type="match status" value="1"/>
</dbReference>
<name>A0ABW1JHV1_9ACTN</name>
<protein>
    <submittedName>
        <fullName evidence="3">Zinc-binding alcohol dehydrogenase family protein</fullName>
    </submittedName>
</protein>
<feature type="domain" description="Enoyl reductase (ER)" evidence="2">
    <location>
        <begin position="17"/>
        <end position="319"/>
    </location>
</feature>
<gene>
    <name evidence="3" type="ORF">ACFQDO_16725</name>
</gene>
<dbReference type="EMBL" id="JBHSRD010000006">
    <property type="protein sequence ID" value="MFC6008779.1"/>
    <property type="molecule type" value="Genomic_DNA"/>
</dbReference>
<evidence type="ECO:0000256" key="1">
    <source>
        <dbReference type="ARBA" id="ARBA00022857"/>
    </source>
</evidence>
<dbReference type="InterPro" id="IPR051603">
    <property type="entry name" value="Zinc-ADH_QOR/CCCR"/>
</dbReference>
<dbReference type="InterPro" id="IPR036291">
    <property type="entry name" value="NAD(P)-bd_dom_sf"/>
</dbReference>
<dbReference type="InterPro" id="IPR011032">
    <property type="entry name" value="GroES-like_sf"/>
</dbReference>
<dbReference type="Gene3D" id="3.40.50.720">
    <property type="entry name" value="NAD(P)-binding Rossmann-like Domain"/>
    <property type="match status" value="1"/>
</dbReference>